<evidence type="ECO:0000256" key="2">
    <source>
        <dbReference type="SAM" id="Phobius"/>
    </source>
</evidence>
<evidence type="ECO:0000313" key="4">
    <source>
        <dbReference type="EMBL" id="KAH7046580.1"/>
    </source>
</evidence>
<feature type="chain" id="PRO_5046930214" evidence="3">
    <location>
        <begin position="24"/>
        <end position="343"/>
    </location>
</feature>
<comment type="caution">
    <text evidence="4">The sequence shown here is derived from an EMBL/GenBank/DDBJ whole genome shotgun (WGS) entry which is preliminary data.</text>
</comment>
<feature type="region of interest" description="Disordered" evidence="1">
    <location>
        <begin position="294"/>
        <end position="343"/>
    </location>
</feature>
<evidence type="ECO:0000313" key="5">
    <source>
        <dbReference type="Proteomes" id="UP000774617"/>
    </source>
</evidence>
<accession>A0ABQ8G6M3</accession>
<keyword evidence="2" id="KW-0812">Transmembrane</keyword>
<keyword evidence="2" id="KW-1133">Transmembrane helix</keyword>
<dbReference type="Pfam" id="PF14610">
    <property type="entry name" value="Psg1"/>
    <property type="match status" value="1"/>
</dbReference>
<name>A0ABQ8G6M3_9PEZI</name>
<dbReference type="InterPro" id="IPR028000">
    <property type="entry name" value="Pma1"/>
</dbReference>
<keyword evidence="2" id="KW-0472">Membrane</keyword>
<organism evidence="4 5">
    <name type="scientific">Macrophomina phaseolina</name>
    <dbReference type="NCBI Taxonomy" id="35725"/>
    <lineage>
        <taxon>Eukaryota</taxon>
        <taxon>Fungi</taxon>
        <taxon>Dikarya</taxon>
        <taxon>Ascomycota</taxon>
        <taxon>Pezizomycotina</taxon>
        <taxon>Dothideomycetes</taxon>
        <taxon>Dothideomycetes incertae sedis</taxon>
        <taxon>Botryosphaeriales</taxon>
        <taxon>Botryosphaeriaceae</taxon>
        <taxon>Macrophomina</taxon>
    </lineage>
</organism>
<dbReference type="EMBL" id="JAGTJR010000017">
    <property type="protein sequence ID" value="KAH7046580.1"/>
    <property type="molecule type" value="Genomic_DNA"/>
</dbReference>
<sequence length="343" mass="37298">MHLTRFNLTVLVALAARSLDVAAGPIEKKADPTSSAASTLSTTAPVEIILDSLTTTIDFGLPAVTNALLGAPDPNNANLSASSNSSGYVLAHEQVSPVCNDVTAKPFCLPVNNTAVYPGESYYVTWNPSYFGPNSTLNIMLNLSNDTSRNVWSSGPISSVIGATSIALKQDLPLEDTAYYLTFFAQQFDTATGISLAMYDGPVVQLKAKPSFRYDPPTPASAKEEPGVKIGVPVCLGGLAIIAVGLFYGIRKRKSNRKGWSRGYGIRKSRWQRLGRRGRSKEDEITLQERELLRMEDYTDHAPPAARNSPSMDSLEHLVPAPIEENESAHKEENERNKGDQRR</sequence>
<keyword evidence="3" id="KW-0732">Signal</keyword>
<feature type="transmembrane region" description="Helical" evidence="2">
    <location>
        <begin position="230"/>
        <end position="250"/>
    </location>
</feature>
<evidence type="ECO:0000256" key="1">
    <source>
        <dbReference type="SAM" id="MobiDB-lite"/>
    </source>
</evidence>
<evidence type="ECO:0000256" key="3">
    <source>
        <dbReference type="SAM" id="SignalP"/>
    </source>
</evidence>
<dbReference type="Proteomes" id="UP000774617">
    <property type="component" value="Unassembled WGS sequence"/>
</dbReference>
<proteinExistence type="predicted"/>
<reference evidence="4 5" key="1">
    <citation type="journal article" date="2021" name="Nat. Commun.">
        <title>Genetic determinants of endophytism in the Arabidopsis root mycobiome.</title>
        <authorList>
            <person name="Mesny F."/>
            <person name="Miyauchi S."/>
            <person name="Thiergart T."/>
            <person name="Pickel B."/>
            <person name="Atanasova L."/>
            <person name="Karlsson M."/>
            <person name="Huettel B."/>
            <person name="Barry K.W."/>
            <person name="Haridas S."/>
            <person name="Chen C."/>
            <person name="Bauer D."/>
            <person name="Andreopoulos W."/>
            <person name="Pangilinan J."/>
            <person name="LaButti K."/>
            <person name="Riley R."/>
            <person name="Lipzen A."/>
            <person name="Clum A."/>
            <person name="Drula E."/>
            <person name="Henrissat B."/>
            <person name="Kohler A."/>
            <person name="Grigoriev I.V."/>
            <person name="Martin F.M."/>
            <person name="Hacquard S."/>
        </authorList>
    </citation>
    <scope>NUCLEOTIDE SEQUENCE [LARGE SCALE GENOMIC DNA]</scope>
    <source>
        <strain evidence="4 5">MPI-SDFR-AT-0080</strain>
    </source>
</reference>
<keyword evidence="5" id="KW-1185">Reference proteome</keyword>
<protein>
    <submittedName>
        <fullName evidence="4">Uncharacterized protein</fullName>
    </submittedName>
</protein>
<feature type="signal peptide" evidence="3">
    <location>
        <begin position="1"/>
        <end position="23"/>
    </location>
</feature>
<gene>
    <name evidence="4" type="ORF">B0J12DRAFT_667835</name>
</gene>
<feature type="compositionally biased region" description="Basic and acidic residues" evidence="1">
    <location>
        <begin position="327"/>
        <end position="343"/>
    </location>
</feature>